<protein>
    <recommendedName>
        <fullName evidence="2">Carboxymuconolactone decarboxylase-like domain-containing protein</fullName>
    </recommendedName>
</protein>
<evidence type="ECO:0000313" key="1">
    <source>
        <dbReference type="EMBL" id="SVA42558.1"/>
    </source>
</evidence>
<name>A0A381VS14_9ZZZZ</name>
<dbReference type="Gene3D" id="1.20.1290.10">
    <property type="entry name" value="AhpD-like"/>
    <property type="match status" value="1"/>
</dbReference>
<dbReference type="SUPFAM" id="SSF69118">
    <property type="entry name" value="AhpD-like"/>
    <property type="match status" value="1"/>
</dbReference>
<dbReference type="EMBL" id="UINC01009491">
    <property type="protein sequence ID" value="SVA42558.1"/>
    <property type="molecule type" value="Genomic_DNA"/>
</dbReference>
<gene>
    <name evidence="1" type="ORF">METZ01_LOCUS95412</name>
</gene>
<organism evidence="1">
    <name type="scientific">marine metagenome</name>
    <dbReference type="NCBI Taxonomy" id="408172"/>
    <lineage>
        <taxon>unclassified sequences</taxon>
        <taxon>metagenomes</taxon>
        <taxon>ecological metagenomes</taxon>
    </lineage>
</organism>
<dbReference type="AlphaFoldDB" id="A0A381VS14"/>
<accession>A0A381VS14</accession>
<sequence>MAWIPMIKEDKAEAELKDWYDKLREPWGGVDNIMKIHSLNVNTLKGHYELYLSAMKGTKDLSYKQREMIAVVVSNVNQCHY</sequence>
<reference evidence="1" key="1">
    <citation type="submission" date="2018-05" db="EMBL/GenBank/DDBJ databases">
        <authorList>
            <person name="Lanie J.A."/>
            <person name="Ng W.-L."/>
            <person name="Kazmierczak K.M."/>
            <person name="Andrzejewski T.M."/>
            <person name="Davidsen T.M."/>
            <person name="Wayne K.J."/>
            <person name="Tettelin H."/>
            <person name="Glass J.I."/>
            <person name="Rusch D."/>
            <person name="Podicherti R."/>
            <person name="Tsui H.-C.T."/>
            <person name="Winkler M.E."/>
        </authorList>
    </citation>
    <scope>NUCLEOTIDE SEQUENCE</scope>
</reference>
<evidence type="ECO:0008006" key="2">
    <source>
        <dbReference type="Google" id="ProtNLM"/>
    </source>
</evidence>
<dbReference type="InterPro" id="IPR029032">
    <property type="entry name" value="AhpD-like"/>
</dbReference>
<proteinExistence type="predicted"/>